<organism evidence="3 4">
    <name type="scientific">Macrosiphum euphorbiae</name>
    <name type="common">potato aphid</name>
    <dbReference type="NCBI Taxonomy" id="13131"/>
    <lineage>
        <taxon>Eukaryota</taxon>
        <taxon>Metazoa</taxon>
        <taxon>Ecdysozoa</taxon>
        <taxon>Arthropoda</taxon>
        <taxon>Hexapoda</taxon>
        <taxon>Insecta</taxon>
        <taxon>Pterygota</taxon>
        <taxon>Neoptera</taxon>
        <taxon>Paraneoptera</taxon>
        <taxon>Hemiptera</taxon>
        <taxon>Sternorrhyncha</taxon>
        <taxon>Aphidomorpha</taxon>
        <taxon>Aphidoidea</taxon>
        <taxon>Aphididae</taxon>
        <taxon>Macrosiphini</taxon>
        <taxon>Macrosiphum</taxon>
    </lineage>
</organism>
<accession>A0AAV0WNS1</accession>
<dbReference type="PROSITE" id="PS50157">
    <property type="entry name" value="ZINC_FINGER_C2H2_2"/>
    <property type="match status" value="1"/>
</dbReference>
<evidence type="ECO:0000259" key="2">
    <source>
        <dbReference type="PROSITE" id="PS50157"/>
    </source>
</evidence>
<evidence type="ECO:0000313" key="4">
    <source>
        <dbReference type="Proteomes" id="UP001160148"/>
    </source>
</evidence>
<keyword evidence="1" id="KW-0862">Zinc</keyword>
<dbReference type="Proteomes" id="UP001160148">
    <property type="component" value="Unassembled WGS sequence"/>
</dbReference>
<dbReference type="SMART" id="SM00355">
    <property type="entry name" value="ZnF_C2H2"/>
    <property type="match status" value="2"/>
</dbReference>
<dbReference type="AlphaFoldDB" id="A0AAV0WNS1"/>
<dbReference type="PROSITE" id="PS00028">
    <property type="entry name" value="ZINC_FINGER_C2H2_1"/>
    <property type="match status" value="1"/>
</dbReference>
<keyword evidence="1" id="KW-0479">Metal-binding</keyword>
<sequence length="818" mass="93374">MPICFICKQWLSSIKNLNKHFQFKHSTHDFSMYTCVENDCNRSFHLLNSFKKHLSTHMSETLSHDSTSPLISNTSTVVNNCTSVSDFILPVNNSNPPASVTVTCFDNQSIIETQYSNLIASLYSNPQVPRNVVQSVVEGVNGIVGGIKNSLINTTSQLLTDDSISTNIFESLNLKINNIDNNFTCFNSEYKRMKYYTDLGTFILPQEITIGERLNENRNRNSFTITPTNCTEQLVPLRKVLKKFLELKNVLLDTLEYMNKIKTYDTIIVNFIQGSIWKKKMNNNINQLILPIFLYFDDYEVGNPLGSKSGVHKLGAVYLTLPTIPSHQQSSLKNIFLALLFHSSDRSKFGNNIIFKPLIDELNFLRDSGIDIEIPMFKGNIKFELAIILGDNLGIHSITGFVESFSANYPCRICKVRKEVLKNQCYANESLTRSVEQYNLDVLEGDISNSGISESCVWHDVRGFQVLDQTGVDIMHDFLEGVCKYDLSFLISNYVLELKMFSLQVLNERILFFDFGPDKGSKPSVLNMDHIKKSTVKLSASEMMSFVRYFGLIIGDFIPQNDPVWELYILMRKIFDILISTSFQKGCSELLQTLVAEHNELYIKYSKSHLKPKFHYLLHYHSMMDKFGPLILLWSMRFEAKHRMSKVAANTSSNRRNICKTLAIRHQLQLNGIFIKGSLGDEIEFGPSIEINNVDSIINEINKCNNINTTSSLIKYAWITIKGSKYQPKMVLTLDIHENHHPKFGLINSIFICNDKIILFQCSQLNTTEFNEHFFSFEVSEENGPTIFISYDSLPSFVPNNINVISNGKRYITVRGGL</sequence>
<dbReference type="GO" id="GO:0008270">
    <property type="term" value="F:zinc ion binding"/>
    <property type="evidence" value="ECO:0007669"/>
    <property type="project" value="UniProtKB-KW"/>
</dbReference>
<keyword evidence="1" id="KW-0863">Zinc-finger</keyword>
<feature type="domain" description="C2H2-type" evidence="2">
    <location>
        <begin position="33"/>
        <end position="62"/>
    </location>
</feature>
<name>A0AAV0WNS1_9HEMI</name>
<evidence type="ECO:0000313" key="3">
    <source>
        <dbReference type="EMBL" id="CAI6357468.1"/>
    </source>
</evidence>
<dbReference type="PANTHER" id="PTHR31912:SF34">
    <property type="entry name" value="NOTOCHORD-RELATED PROTEIN"/>
    <property type="match status" value="1"/>
</dbReference>
<dbReference type="PANTHER" id="PTHR31912">
    <property type="entry name" value="IP13529P"/>
    <property type="match status" value="1"/>
</dbReference>
<protein>
    <recommendedName>
        <fullName evidence="2">C2H2-type domain-containing protein</fullName>
    </recommendedName>
</protein>
<reference evidence="3 4" key="1">
    <citation type="submission" date="2023-01" db="EMBL/GenBank/DDBJ databases">
        <authorList>
            <person name="Whitehead M."/>
        </authorList>
    </citation>
    <scope>NUCLEOTIDE SEQUENCE [LARGE SCALE GENOMIC DNA]</scope>
</reference>
<comment type="caution">
    <text evidence="3">The sequence shown here is derived from an EMBL/GenBank/DDBJ whole genome shotgun (WGS) entry which is preliminary data.</text>
</comment>
<dbReference type="EMBL" id="CARXXK010000002">
    <property type="protein sequence ID" value="CAI6357468.1"/>
    <property type="molecule type" value="Genomic_DNA"/>
</dbReference>
<proteinExistence type="predicted"/>
<evidence type="ECO:0000256" key="1">
    <source>
        <dbReference type="PROSITE-ProRule" id="PRU00042"/>
    </source>
</evidence>
<keyword evidence="4" id="KW-1185">Reference proteome</keyword>
<dbReference type="InterPro" id="IPR013087">
    <property type="entry name" value="Znf_C2H2_type"/>
</dbReference>
<gene>
    <name evidence="3" type="ORF">MEUPH1_LOCUS13092</name>
</gene>